<feature type="domain" description="Mitochondrial apoptosis-inducing factor C-terminal" evidence="15">
    <location>
        <begin position="473"/>
        <end position="612"/>
    </location>
</feature>
<feature type="non-terminal residue" evidence="16">
    <location>
        <position position="1"/>
    </location>
</feature>
<dbReference type="Gene3D" id="3.50.50.60">
    <property type="entry name" value="FAD/NAD(P)-binding domain"/>
    <property type="match status" value="2"/>
</dbReference>
<name>A0ABQ7S8G7_9ACAR</name>
<dbReference type="EMBL" id="JAIFTH010000360">
    <property type="protein sequence ID" value="KAG9509729.1"/>
    <property type="molecule type" value="Genomic_DNA"/>
</dbReference>
<comment type="similarity">
    <text evidence="3">Belongs to the FAD-dependent oxidoreductase family.</text>
</comment>
<evidence type="ECO:0000256" key="10">
    <source>
        <dbReference type="ARBA" id="ARBA00023128"/>
    </source>
</evidence>
<dbReference type="InterPro" id="IPR036188">
    <property type="entry name" value="FAD/NAD-bd_sf"/>
</dbReference>
<evidence type="ECO:0000313" key="16">
    <source>
        <dbReference type="EMBL" id="KAG9509729.1"/>
    </source>
</evidence>
<evidence type="ECO:0000256" key="6">
    <source>
        <dbReference type="ARBA" id="ARBA00022827"/>
    </source>
</evidence>
<feature type="compositionally biased region" description="Basic and acidic residues" evidence="12">
    <location>
        <begin position="539"/>
        <end position="555"/>
    </location>
</feature>
<evidence type="ECO:0000256" key="4">
    <source>
        <dbReference type="ARBA" id="ARBA00022630"/>
    </source>
</evidence>
<keyword evidence="6" id="KW-0274">FAD</keyword>
<evidence type="ECO:0000313" key="17">
    <source>
        <dbReference type="Proteomes" id="UP000825002"/>
    </source>
</evidence>
<dbReference type="Pfam" id="PF14721">
    <property type="entry name" value="AIF_C"/>
    <property type="match status" value="1"/>
</dbReference>
<organism evidence="16 17">
    <name type="scientific">Fragariocoptes setiger</name>
    <dbReference type="NCBI Taxonomy" id="1670756"/>
    <lineage>
        <taxon>Eukaryota</taxon>
        <taxon>Metazoa</taxon>
        <taxon>Ecdysozoa</taxon>
        <taxon>Arthropoda</taxon>
        <taxon>Chelicerata</taxon>
        <taxon>Arachnida</taxon>
        <taxon>Acari</taxon>
        <taxon>Acariformes</taxon>
        <taxon>Trombidiformes</taxon>
        <taxon>Prostigmata</taxon>
        <taxon>Eupodina</taxon>
        <taxon>Eriophyoidea</taxon>
        <taxon>Phytoptidae</taxon>
        <taxon>Fragariocoptes</taxon>
    </lineage>
</organism>
<protein>
    <submittedName>
        <fullName evidence="16">Apoptosis-inducing factor 1, mitochondrial</fullName>
    </submittedName>
</protein>
<dbReference type="Pfam" id="PF07992">
    <property type="entry name" value="Pyr_redox_2"/>
    <property type="match status" value="1"/>
</dbReference>
<comment type="catalytic activity">
    <reaction evidence="11">
        <text>A + NADH + H(+) = AH2 + NAD(+)</text>
        <dbReference type="Rhea" id="RHEA:11356"/>
        <dbReference type="ChEBI" id="CHEBI:13193"/>
        <dbReference type="ChEBI" id="CHEBI:15378"/>
        <dbReference type="ChEBI" id="CHEBI:17499"/>
        <dbReference type="ChEBI" id="CHEBI:57540"/>
        <dbReference type="ChEBI" id="CHEBI:57945"/>
    </reaction>
</comment>
<dbReference type="Gene3D" id="3.30.390.30">
    <property type="match status" value="1"/>
</dbReference>
<dbReference type="InterPro" id="IPR016156">
    <property type="entry name" value="FAD/NAD-linked_Rdtase_dimer_sf"/>
</dbReference>
<keyword evidence="10" id="KW-0496">Mitochondrion</keyword>
<keyword evidence="17" id="KW-1185">Reference proteome</keyword>
<evidence type="ECO:0000256" key="7">
    <source>
        <dbReference type="ARBA" id="ARBA00022946"/>
    </source>
</evidence>
<evidence type="ECO:0000256" key="1">
    <source>
        <dbReference type="ARBA" id="ARBA00001974"/>
    </source>
</evidence>
<feature type="region of interest" description="Disordered" evidence="12">
    <location>
        <begin position="518"/>
        <end position="573"/>
    </location>
</feature>
<keyword evidence="8" id="KW-0560">Oxidoreductase</keyword>
<keyword evidence="13" id="KW-0812">Transmembrane</keyword>
<keyword evidence="7" id="KW-0809">Transit peptide</keyword>
<evidence type="ECO:0000256" key="9">
    <source>
        <dbReference type="ARBA" id="ARBA00023027"/>
    </source>
</evidence>
<evidence type="ECO:0000256" key="8">
    <source>
        <dbReference type="ARBA" id="ARBA00023002"/>
    </source>
</evidence>
<sequence>MATAFRLATAFSVISTRAARQYIVKPFNSDVHTTLLRYQSFRPNSTFDDKKAQDKPKGHSAISKDNFFGRDHSNYSLLSGIIGSFIIGSVYYMFRDKIDSYILGDDSNSTKAEPVSQKNPVIRETPKPAIINGLPESVPYLLVGGGTASHSAMRAIRGHDPKAKVLIVSEENYTPYMRPALSKELWFSEPELVKDFKFKWWNGREKSIFYELDELYIPVEQLAQRETGGVSVIKNIRVNKIDPEQRIAYLNNGQTIRYEKCLLAPGGQPKNLPILESASIEVKRHTILFRTADDFKRLEALSHTSKRIAIIGGGFLGSELACALGRRAILDKDKSKQVIQVFPESGVLAKVLPEYLSQWTTERVKEEGVTVIPGAEIENVKFNGRSIDLKLSNDQSIQVDQIVVAVGIQPDTELARSSGLEVDDKTGGFLVNSELEARSNIWVAGDSSCFYDIKLGRRRVEHHDHAIVSGRLAGQNMVGAGKPYTHQSMFWSDLGPEIAFEAIGIVDSSLPTVAVFAKPDSSCSSSSETTSKDVTSSNNKDDREKRSEEPVKESQDESESLQVNRFGEMRSPRPDDDYQKGVIFYLRDDLIVGIVMWNLFNRLSIARRLLREDKRYDDFNEVAKLFNVHSND</sequence>
<dbReference type="PANTHER" id="PTHR43557">
    <property type="entry name" value="APOPTOSIS-INDUCING FACTOR 1"/>
    <property type="match status" value="1"/>
</dbReference>
<evidence type="ECO:0000256" key="2">
    <source>
        <dbReference type="ARBA" id="ARBA00004173"/>
    </source>
</evidence>
<dbReference type="SUPFAM" id="SSF55424">
    <property type="entry name" value="FAD/NAD-linked reductases, dimerisation (C-terminal) domain"/>
    <property type="match status" value="1"/>
</dbReference>
<dbReference type="PRINTS" id="PR00368">
    <property type="entry name" value="FADPNR"/>
</dbReference>
<evidence type="ECO:0000259" key="14">
    <source>
        <dbReference type="Pfam" id="PF07992"/>
    </source>
</evidence>
<reference evidence="16 17" key="1">
    <citation type="submission" date="2020-10" db="EMBL/GenBank/DDBJ databases">
        <authorList>
            <person name="Klimov P.B."/>
            <person name="Dyachkov S.M."/>
            <person name="Chetverikov P.E."/>
        </authorList>
    </citation>
    <scope>NUCLEOTIDE SEQUENCE [LARGE SCALE GENOMIC DNA]</scope>
    <source>
        <strain evidence="16">BMOC 18-1129-001#AD2665</strain>
        <tissue evidence="16">Entire mites</tissue>
    </source>
</reference>
<evidence type="ECO:0000259" key="15">
    <source>
        <dbReference type="Pfam" id="PF14721"/>
    </source>
</evidence>
<proteinExistence type="inferred from homology"/>
<evidence type="ECO:0000256" key="11">
    <source>
        <dbReference type="ARBA" id="ARBA00047786"/>
    </source>
</evidence>
<evidence type="ECO:0000256" key="12">
    <source>
        <dbReference type="SAM" id="MobiDB-lite"/>
    </source>
</evidence>
<evidence type="ECO:0000256" key="3">
    <source>
        <dbReference type="ARBA" id="ARBA00006442"/>
    </source>
</evidence>
<feature type="compositionally biased region" description="Low complexity" evidence="12">
    <location>
        <begin position="521"/>
        <end position="537"/>
    </location>
</feature>
<keyword evidence="13" id="KW-0472">Membrane</keyword>
<dbReference type="InterPro" id="IPR023753">
    <property type="entry name" value="FAD/NAD-binding_dom"/>
</dbReference>
<dbReference type="SUPFAM" id="SSF51905">
    <property type="entry name" value="FAD/NAD(P)-binding domain"/>
    <property type="match status" value="2"/>
</dbReference>
<dbReference type="InterPro" id="IPR029324">
    <property type="entry name" value="AIF_C"/>
</dbReference>
<evidence type="ECO:0000256" key="13">
    <source>
        <dbReference type="SAM" id="Phobius"/>
    </source>
</evidence>
<feature type="transmembrane region" description="Helical" evidence="13">
    <location>
        <begin position="75"/>
        <end position="94"/>
    </location>
</feature>
<evidence type="ECO:0000256" key="5">
    <source>
        <dbReference type="ARBA" id="ARBA00022703"/>
    </source>
</evidence>
<dbReference type="SMART" id="SM01353">
    <property type="entry name" value="AIF_C"/>
    <property type="match status" value="1"/>
</dbReference>
<comment type="cofactor">
    <cofactor evidence="1">
        <name>FAD</name>
        <dbReference type="ChEBI" id="CHEBI:57692"/>
    </cofactor>
</comment>
<comment type="subcellular location">
    <subcellularLocation>
        <location evidence="2">Mitochondrion</location>
    </subcellularLocation>
</comment>
<dbReference type="Proteomes" id="UP000825002">
    <property type="component" value="Unassembled WGS sequence"/>
</dbReference>
<keyword evidence="13" id="KW-1133">Transmembrane helix</keyword>
<dbReference type="PANTHER" id="PTHR43557:SF4">
    <property type="entry name" value="APOPTOSIS-INDUCING FACTOR 1, MITOCHONDRIAL"/>
    <property type="match status" value="1"/>
</dbReference>
<comment type="caution">
    <text evidence="16">The sequence shown here is derived from an EMBL/GenBank/DDBJ whole genome shotgun (WGS) entry which is preliminary data.</text>
</comment>
<dbReference type="PRINTS" id="PR00411">
    <property type="entry name" value="PNDRDTASEI"/>
</dbReference>
<keyword evidence="9" id="KW-0520">NAD</keyword>
<gene>
    <name evidence="16" type="primary">AIFM1</name>
    <name evidence="16" type="ORF">GZH46_01742</name>
</gene>
<keyword evidence="5" id="KW-0053">Apoptosis</keyword>
<feature type="domain" description="FAD/NAD(P)-binding" evidence="14">
    <location>
        <begin position="141"/>
        <end position="468"/>
    </location>
</feature>
<dbReference type="InterPro" id="IPR050446">
    <property type="entry name" value="FAD-oxidoreductase/Apoptosis"/>
</dbReference>
<accession>A0ABQ7S8G7</accession>
<keyword evidence="4" id="KW-0285">Flavoprotein</keyword>